<dbReference type="EMBL" id="BAAAGG010000019">
    <property type="protein sequence ID" value="GAA0761089.1"/>
    <property type="molecule type" value="Genomic_DNA"/>
</dbReference>
<proteinExistence type="predicted"/>
<evidence type="ECO:0000313" key="2">
    <source>
        <dbReference type="EMBL" id="GAA0761089.1"/>
    </source>
</evidence>
<evidence type="ECO:0000313" key="3">
    <source>
        <dbReference type="Proteomes" id="UP001500185"/>
    </source>
</evidence>
<keyword evidence="1" id="KW-0812">Transmembrane</keyword>
<dbReference type="Pfam" id="PF09697">
    <property type="entry name" value="Porph_ging"/>
    <property type="match status" value="1"/>
</dbReference>
<dbReference type="InterPro" id="IPR005901">
    <property type="entry name" value="GLPGLI"/>
</dbReference>
<dbReference type="NCBIfam" id="TIGR01200">
    <property type="entry name" value="GLPGLI"/>
    <property type="match status" value="1"/>
</dbReference>
<keyword evidence="1" id="KW-0472">Membrane</keyword>
<comment type="caution">
    <text evidence="2">The sequence shown here is derived from an EMBL/GenBank/DDBJ whole genome shotgun (WGS) entry which is preliminary data.</text>
</comment>
<dbReference type="Proteomes" id="UP001500185">
    <property type="component" value="Unassembled WGS sequence"/>
</dbReference>
<protein>
    <submittedName>
        <fullName evidence="2">GLPGLI family protein</fullName>
    </submittedName>
</protein>
<accession>A0ABP3VP07</accession>
<sequence length="255" mass="30201">MIPIFKLESLFKSRYMFKINLIFFYFFLFISNIFFSQNDSGEILYGQSLEKMYGDTTSIENSDLKKILIERFKEKQNALSPDKSFYSLKFKDNKSIFERFNLMNNDGSSKITKELAKGTYFINVTDKSIYHEGNFLGNNLIIYHQKPSYDEWQIKNERKMIRGYNCIKAETIRRNEIGVESKVTAWFSTDINLNFGPKNYFGLPGLIIELHEFGNIYYVRKINFKNVKLEEVDPEDKRIISYEEYKNKANASIKF</sequence>
<reference evidence="3" key="1">
    <citation type="journal article" date="2019" name="Int. J. Syst. Evol. Microbiol.">
        <title>The Global Catalogue of Microorganisms (GCM) 10K type strain sequencing project: providing services to taxonomists for standard genome sequencing and annotation.</title>
        <authorList>
            <consortium name="The Broad Institute Genomics Platform"/>
            <consortium name="The Broad Institute Genome Sequencing Center for Infectious Disease"/>
            <person name="Wu L."/>
            <person name="Ma J."/>
        </authorList>
    </citation>
    <scope>NUCLEOTIDE SEQUENCE [LARGE SCALE GENOMIC DNA]</scope>
    <source>
        <strain evidence="3">JCM 16231</strain>
    </source>
</reference>
<evidence type="ECO:0000256" key="1">
    <source>
        <dbReference type="SAM" id="Phobius"/>
    </source>
</evidence>
<organism evidence="2 3">
    <name type="scientific">Psychroflexus lacisalsi</name>
    <dbReference type="NCBI Taxonomy" id="503928"/>
    <lineage>
        <taxon>Bacteria</taxon>
        <taxon>Pseudomonadati</taxon>
        <taxon>Bacteroidota</taxon>
        <taxon>Flavobacteriia</taxon>
        <taxon>Flavobacteriales</taxon>
        <taxon>Flavobacteriaceae</taxon>
        <taxon>Psychroflexus</taxon>
    </lineage>
</organism>
<name>A0ABP3VP07_9FLAO</name>
<keyword evidence="1" id="KW-1133">Transmembrane helix</keyword>
<feature type="transmembrane region" description="Helical" evidence="1">
    <location>
        <begin position="15"/>
        <end position="35"/>
    </location>
</feature>
<keyword evidence="3" id="KW-1185">Reference proteome</keyword>
<gene>
    <name evidence="2" type="ORF">GCM10009433_20160</name>
</gene>